<keyword evidence="3" id="KW-1185">Reference proteome</keyword>
<feature type="region of interest" description="Disordered" evidence="1">
    <location>
        <begin position="25"/>
        <end position="44"/>
    </location>
</feature>
<name>W9QQA1_9ROSA</name>
<dbReference type="Proteomes" id="UP000030645">
    <property type="component" value="Unassembled WGS sequence"/>
</dbReference>
<dbReference type="EMBL" id="KE343533">
    <property type="protein sequence ID" value="EXB33939.1"/>
    <property type="molecule type" value="Genomic_DNA"/>
</dbReference>
<reference evidence="3" key="1">
    <citation type="submission" date="2013-01" db="EMBL/GenBank/DDBJ databases">
        <title>Draft Genome Sequence of a Mulberry Tree, Morus notabilis C.K. Schneid.</title>
        <authorList>
            <person name="He N."/>
            <person name="Zhao S."/>
        </authorList>
    </citation>
    <scope>NUCLEOTIDE SEQUENCE</scope>
</reference>
<evidence type="ECO:0000313" key="3">
    <source>
        <dbReference type="Proteomes" id="UP000030645"/>
    </source>
</evidence>
<gene>
    <name evidence="2" type="ORF">L484_005837</name>
</gene>
<protein>
    <submittedName>
        <fullName evidence="2">Uncharacterized protein</fullName>
    </submittedName>
</protein>
<evidence type="ECO:0000313" key="2">
    <source>
        <dbReference type="EMBL" id="EXB33939.1"/>
    </source>
</evidence>
<dbReference type="AlphaFoldDB" id="W9QQA1"/>
<evidence type="ECO:0000256" key="1">
    <source>
        <dbReference type="SAM" id="MobiDB-lite"/>
    </source>
</evidence>
<proteinExistence type="predicted"/>
<organism evidence="2 3">
    <name type="scientific">Morus notabilis</name>
    <dbReference type="NCBI Taxonomy" id="981085"/>
    <lineage>
        <taxon>Eukaryota</taxon>
        <taxon>Viridiplantae</taxon>
        <taxon>Streptophyta</taxon>
        <taxon>Embryophyta</taxon>
        <taxon>Tracheophyta</taxon>
        <taxon>Spermatophyta</taxon>
        <taxon>Magnoliopsida</taxon>
        <taxon>eudicotyledons</taxon>
        <taxon>Gunneridae</taxon>
        <taxon>Pentapetalae</taxon>
        <taxon>rosids</taxon>
        <taxon>fabids</taxon>
        <taxon>Rosales</taxon>
        <taxon>Moraceae</taxon>
        <taxon>Moreae</taxon>
        <taxon>Morus</taxon>
    </lineage>
</organism>
<sequence length="60" mass="6728">MAYTPFSPIHSMVPLYSTTEPTIIAVRQPNPPTSSSSSKPPDWQTTIHVMERRLLPTLGY</sequence>
<accession>W9QQA1</accession>